<dbReference type="Gene3D" id="3.40.50.720">
    <property type="entry name" value="NAD(P)-binding Rossmann-like Domain"/>
    <property type="match status" value="1"/>
</dbReference>
<organism evidence="3 4">
    <name type="scientific">Desulforhopalus singaporensis</name>
    <dbReference type="NCBI Taxonomy" id="91360"/>
    <lineage>
        <taxon>Bacteria</taxon>
        <taxon>Pseudomonadati</taxon>
        <taxon>Thermodesulfobacteriota</taxon>
        <taxon>Desulfobulbia</taxon>
        <taxon>Desulfobulbales</taxon>
        <taxon>Desulfocapsaceae</taxon>
        <taxon>Desulforhopalus</taxon>
    </lineage>
</organism>
<dbReference type="Proteomes" id="UP000199073">
    <property type="component" value="Unassembled WGS sequence"/>
</dbReference>
<name>A0A1H0US30_9BACT</name>
<dbReference type="Pfam" id="PF13478">
    <property type="entry name" value="XdhC_C"/>
    <property type="match status" value="1"/>
</dbReference>
<evidence type="ECO:0000313" key="4">
    <source>
        <dbReference type="Proteomes" id="UP000199073"/>
    </source>
</evidence>
<protein>
    <submittedName>
        <fullName evidence="3">Xanthine dehydrogenase accessory factor</fullName>
    </submittedName>
</protein>
<dbReference type="OrthoDB" id="9815497at2"/>
<gene>
    <name evidence="3" type="ORF">SAMN05660330_03702</name>
</gene>
<sequence length="349" mass="38238">MREILDSLVSELKQQQTVVIAVIIRSAGSAPRTLGARMLVRKDGSVDGTIGGGALEGKCIQKARDIFLSSAHYLEVDYSLSSPDAAELGMVCGGSVSLLMQKIEPDMLETFVSLQADCRQGKHPALLTILPQNGNSPHLIPFCESRKITSLDEKIVTTLNRDIGRAPYLLHTEKSEIFVEPLASPSVVFVIGAGHVGYATAKLAAFADFEVVVIDDRDEFANADRFENVKEIKIVECFSHCFSELSDDDYVVIVTRGHLHDKDVLAQALKTKAGYIGMIGSTKKRNFVYQSLVEEGFSQNDFNRVSSPIGLDIGADTPHEIALSIVSELVKTRSKKRVEAATKRHSYLR</sequence>
<dbReference type="InterPro" id="IPR003777">
    <property type="entry name" value="XdhC_CoxI"/>
</dbReference>
<feature type="domain" description="XdhC- CoxI" evidence="1">
    <location>
        <begin position="12"/>
        <end position="69"/>
    </location>
</feature>
<dbReference type="InterPro" id="IPR052698">
    <property type="entry name" value="MoCofactor_Util/Proc"/>
</dbReference>
<dbReference type="InterPro" id="IPR027051">
    <property type="entry name" value="XdhC_Rossmann_dom"/>
</dbReference>
<dbReference type="STRING" id="91360.SAMN05660330_03702"/>
<dbReference type="PANTHER" id="PTHR30388">
    <property type="entry name" value="ALDEHYDE OXIDOREDUCTASE MOLYBDENUM COFACTOR ASSEMBLY PROTEIN"/>
    <property type="match status" value="1"/>
</dbReference>
<evidence type="ECO:0000259" key="2">
    <source>
        <dbReference type="Pfam" id="PF13478"/>
    </source>
</evidence>
<dbReference type="Pfam" id="PF02625">
    <property type="entry name" value="XdhC_CoxI"/>
    <property type="match status" value="1"/>
</dbReference>
<dbReference type="SUPFAM" id="SSF51735">
    <property type="entry name" value="NAD(P)-binding Rossmann-fold domains"/>
    <property type="match status" value="1"/>
</dbReference>
<keyword evidence="4" id="KW-1185">Reference proteome</keyword>
<dbReference type="PANTHER" id="PTHR30388:SF6">
    <property type="entry name" value="XANTHINE DEHYDROGENASE SUBUNIT A-RELATED"/>
    <property type="match status" value="1"/>
</dbReference>
<proteinExistence type="predicted"/>
<feature type="domain" description="XdhC Rossmann" evidence="2">
    <location>
        <begin position="188"/>
        <end position="329"/>
    </location>
</feature>
<accession>A0A1H0US30</accession>
<evidence type="ECO:0000259" key="1">
    <source>
        <dbReference type="Pfam" id="PF02625"/>
    </source>
</evidence>
<dbReference type="InterPro" id="IPR036291">
    <property type="entry name" value="NAD(P)-bd_dom_sf"/>
</dbReference>
<evidence type="ECO:0000313" key="3">
    <source>
        <dbReference type="EMBL" id="SDP69007.1"/>
    </source>
</evidence>
<dbReference type="RefSeq" id="WP_092225546.1">
    <property type="nucleotide sequence ID" value="NZ_FNJI01000035.1"/>
</dbReference>
<dbReference type="NCBIfam" id="NF045664">
    <property type="entry name" value="XdhC_rel_AOR"/>
    <property type="match status" value="1"/>
</dbReference>
<reference evidence="3 4" key="1">
    <citation type="submission" date="2016-10" db="EMBL/GenBank/DDBJ databases">
        <authorList>
            <person name="de Groot N.N."/>
        </authorList>
    </citation>
    <scope>NUCLEOTIDE SEQUENCE [LARGE SCALE GENOMIC DNA]</scope>
    <source>
        <strain evidence="3 4">DSM 12130</strain>
    </source>
</reference>
<dbReference type="AlphaFoldDB" id="A0A1H0US30"/>
<dbReference type="EMBL" id="FNJI01000035">
    <property type="protein sequence ID" value="SDP69007.1"/>
    <property type="molecule type" value="Genomic_DNA"/>
</dbReference>